<feature type="transmembrane region" description="Helical" evidence="1">
    <location>
        <begin position="105"/>
        <end position="123"/>
    </location>
</feature>
<evidence type="ECO:0000313" key="4">
    <source>
        <dbReference type="Proteomes" id="UP000000582"/>
    </source>
</evidence>
<protein>
    <submittedName>
        <fullName evidence="3">Hypothetical membrane protein</fullName>
    </submittedName>
</protein>
<accession>Q8NRZ8</accession>
<feature type="transmembrane region" description="Helical" evidence="1">
    <location>
        <begin position="199"/>
        <end position="218"/>
    </location>
</feature>
<keyword evidence="1" id="KW-0472">Membrane</keyword>
<dbReference type="STRING" id="196627.cg1011"/>
<keyword evidence="1" id="KW-1133">Transmembrane helix</keyword>
<evidence type="ECO:0000256" key="1">
    <source>
        <dbReference type="SAM" id="Phobius"/>
    </source>
</evidence>
<evidence type="ECO:0000259" key="2">
    <source>
        <dbReference type="Pfam" id="PF13490"/>
    </source>
</evidence>
<reference evidence="4" key="1">
    <citation type="journal article" date="2003" name="Appl. Microbiol. Biotechnol.">
        <title>The Corynebacterium glutamicum genome: features and impacts on biotechnological processes.</title>
        <authorList>
            <person name="Ikeda M."/>
            <person name="Nakagawa S."/>
        </authorList>
    </citation>
    <scope>NUCLEOTIDE SEQUENCE [LARGE SCALE GENOMIC DNA]</scope>
    <source>
        <strain evidence="4">ATCC 13032 / DSM 20300 / BCRC 11384 / JCM 1318 / LMG 3730 / NCIMB 10025</strain>
    </source>
</reference>
<name>Q8NRZ8_CORGL</name>
<keyword evidence="4" id="KW-1185">Reference proteome</keyword>
<feature type="transmembrane region" description="Helical" evidence="1">
    <location>
        <begin position="168"/>
        <end position="187"/>
    </location>
</feature>
<dbReference type="Pfam" id="PF13490">
    <property type="entry name" value="zf-HC2"/>
    <property type="match status" value="1"/>
</dbReference>
<evidence type="ECO:0000313" key="3">
    <source>
        <dbReference type="EMBL" id="BAB98281.1"/>
    </source>
</evidence>
<organism evidence="3 4">
    <name type="scientific">Corynebacterium glutamicum (strain ATCC 13032 / DSM 20300 / JCM 1318 / BCRC 11384 / CCUG 27702 / LMG 3730 / NBRC 12168 / NCIMB 10025 / NRRL B-2784 / 534)</name>
    <dbReference type="NCBI Taxonomy" id="196627"/>
    <lineage>
        <taxon>Bacteria</taxon>
        <taxon>Bacillati</taxon>
        <taxon>Actinomycetota</taxon>
        <taxon>Actinomycetes</taxon>
        <taxon>Mycobacteriales</taxon>
        <taxon>Corynebacteriaceae</taxon>
        <taxon>Corynebacterium</taxon>
    </lineage>
</organism>
<dbReference type="PATRIC" id="fig|196627.13.peg.871"/>
<dbReference type="HOGENOM" id="CLU_081592_2_0_11"/>
<dbReference type="eggNOG" id="COG5660">
    <property type="taxonomic scope" value="Bacteria"/>
</dbReference>
<dbReference type="InterPro" id="IPR027383">
    <property type="entry name" value="Znf_put"/>
</dbReference>
<dbReference type="BioCyc" id="CORYNE:G18NG-10458-MONOMER"/>
<keyword evidence="1" id="KW-0812">Transmembrane</keyword>
<gene>
    <name evidence="3" type="ordered locus">Cgl0888</name>
</gene>
<feature type="transmembrane region" description="Helical" evidence="1">
    <location>
        <begin position="143"/>
        <end position="161"/>
    </location>
</feature>
<feature type="domain" description="Putative zinc-finger" evidence="2">
    <location>
        <begin position="19"/>
        <end position="53"/>
    </location>
</feature>
<dbReference type="Proteomes" id="UP000000582">
    <property type="component" value="Chromosome"/>
</dbReference>
<proteinExistence type="predicted"/>
<dbReference type="KEGG" id="cgl:Cgl0888"/>
<sequence length="238" mass="25440">MCLVLVEPALMGCSRVVDCSAIQAALSAKLDGEPTGLDDAVIEAHLANCEECRNYYNRAAELNRMLNFCAAEPRTLTPPDLSEIILAEVEPEWRRHANAKVVGSLLSRVLLVILGVVYLAWGITMLGDSASISVQEDPLTSRLLAEAVAYRIALSVGLLFAAWKPRIIAGMLPIFGTLWTFSAGFAARDLVFGVADSQTGLSIGLLLISTIVLSFALVNSSGPGILRRTWNSLNAAPG</sequence>
<dbReference type="OrthoDB" id="5197868at2"/>
<dbReference type="EMBL" id="BA000036">
    <property type="protein sequence ID" value="BAB98281.1"/>
    <property type="molecule type" value="Genomic_DNA"/>
</dbReference>
<dbReference type="AlphaFoldDB" id="Q8NRZ8"/>